<dbReference type="EMBL" id="LDZY01000004">
    <property type="protein sequence ID" value="KLU66795.1"/>
    <property type="molecule type" value="Genomic_DNA"/>
</dbReference>
<name>A0A0J1FTJ5_9FIRM</name>
<proteinExistence type="predicted"/>
<dbReference type="AlphaFoldDB" id="A0A0J1FTJ5"/>
<sequence length="99" mass="11949">MLDLNDQRVLDLLLEPHHKAYWDRYDDHTLLRMLKIVPLKAQREGNLVTITQSNQVVFEHLCDEAYLFAQKYFTYSFIIQPRTELLNVKMIMNYKKTPY</sequence>
<dbReference type="Proteomes" id="UP000036356">
    <property type="component" value="Unassembled WGS sequence"/>
</dbReference>
<reference evidence="1 2" key="1">
    <citation type="submission" date="2015-06" db="EMBL/GenBank/DDBJ databases">
        <title>Draft genome of the moderately acidophilic sulfate reducer Candidatus Desulfosporosinus acididurans strain M1.</title>
        <authorList>
            <person name="Poehlein A."/>
            <person name="Petzsch P."/>
            <person name="Johnson B.D."/>
            <person name="Schloemann M."/>
            <person name="Daniel R."/>
            <person name="Muehling M."/>
        </authorList>
    </citation>
    <scope>NUCLEOTIDE SEQUENCE [LARGE SCALE GENOMIC DNA]</scope>
    <source>
        <strain evidence="1 2">M1</strain>
    </source>
</reference>
<evidence type="ECO:0000313" key="1">
    <source>
        <dbReference type="EMBL" id="KLU66795.1"/>
    </source>
</evidence>
<comment type="caution">
    <text evidence="1">The sequence shown here is derived from an EMBL/GenBank/DDBJ whole genome shotgun (WGS) entry which is preliminary data.</text>
</comment>
<keyword evidence="2" id="KW-1185">Reference proteome</keyword>
<accession>A0A0J1FTJ5</accession>
<evidence type="ECO:0000313" key="2">
    <source>
        <dbReference type="Proteomes" id="UP000036356"/>
    </source>
</evidence>
<dbReference type="PATRIC" id="fig|476652.3.peg.1500"/>
<organism evidence="1 2">
    <name type="scientific">Desulfosporosinus acididurans</name>
    <dbReference type="NCBI Taxonomy" id="476652"/>
    <lineage>
        <taxon>Bacteria</taxon>
        <taxon>Bacillati</taxon>
        <taxon>Bacillota</taxon>
        <taxon>Clostridia</taxon>
        <taxon>Eubacteriales</taxon>
        <taxon>Desulfitobacteriaceae</taxon>
        <taxon>Desulfosporosinus</taxon>
    </lineage>
</organism>
<gene>
    <name evidence="1" type="ORF">DEAC_c14630</name>
</gene>
<protein>
    <submittedName>
        <fullName evidence="1">Uncharacterized protein</fullName>
    </submittedName>
</protein>